<dbReference type="Pfam" id="PF12697">
    <property type="entry name" value="Abhydrolase_6"/>
    <property type="match status" value="1"/>
</dbReference>
<evidence type="ECO:0000313" key="5">
    <source>
        <dbReference type="Proteomes" id="UP000638918"/>
    </source>
</evidence>
<feature type="signal peptide" evidence="2">
    <location>
        <begin position="1"/>
        <end position="29"/>
    </location>
</feature>
<sequence>MAASKGRYVLFSTAFAAALLLSVAHPAVAQDGHVNHSAAHGQQHAAFASDRLHVRIDGPEGAPDLILIPGLSSSPAIWQSAVDHLGGRYRVHRIHIAGFAGAAADGNAQGDAPQPVAAPVAEEIARYIREQGLQQPAVVGHSMGGTVGMMLAARHPDLVGKLMVVDMIPFMGAMFGAPGTTAESVAPVADQIWAAQASSPREAYVAQATTAINGMINTESRREEALKDMRGSDQKVSAAAFRELVTTDLRPELAKITAPTEVLYVKFNDARMTDAITDAIYQMSFATLPGAKLKRIDDSAHFIMFDQPDAFHGALDAFLAQ</sequence>
<dbReference type="EMBL" id="JACSQU010000003">
    <property type="protein sequence ID" value="MBD7942057.1"/>
    <property type="molecule type" value="Genomic_DNA"/>
</dbReference>
<dbReference type="InterPro" id="IPR050266">
    <property type="entry name" value="AB_hydrolase_sf"/>
</dbReference>
<dbReference type="PRINTS" id="PR00111">
    <property type="entry name" value="ABHYDROLASE"/>
</dbReference>
<dbReference type="InterPro" id="IPR000073">
    <property type="entry name" value="AB_hydrolase_1"/>
</dbReference>
<evidence type="ECO:0000259" key="3">
    <source>
        <dbReference type="Pfam" id="PF12697"/>
    </source>
</evidence>
<accession>A0ABR8R304</accession>
<evidence type="ECO:0000256" key="1">
    <source>
        <dbReference type="ARBA" id="ARBA00022801"/>
    </source>
</evidence>
<keyword evidence="5" id="KW-1185">Reference proteome</keyword>
<keyword evidence="1 4" id="KW-0378">Hydrolase</keyword>
<dbReference type="Proteomes" id="UP000638918">
    <property type="component" value="Unassembled WGS sequence"/>
</dbReference>
<dbReference type="PANTHER" id="PTHR43798:SF31">
    <property type="entry name" value="AB HYDROLASE SUPERFAMILY PROTEIN YCLE"/>
    <property type="match status" value="1"/>
</dbReference>
<evidence type="ECO:0000256" key="2">
    <source>
        <dbReference type="SAM" id="SignalP"/>
    </source>
</evidence>
<feature type="domain" description="AB hydrolase-1" evidence="3">
    <location>
        <begin position="65"/>
        <end position="311"/>
    </location>
</feature>
<proteinExistence type="predicted"/>
<dbReference type="GO" id="GO:0016787">
    <property type="term" value="F:hydrolase activity"/>
    <property type="evidence" value="ECO:0007669"/>
    <property type="project" value="UniProtKB-KW"/>
</dbReference>
<comment type="caution">
    <text evidence="4">The sequence shown here is derived from an EMBL/GenBank/DDBJ whole genome shotgun (WGS) entry which is preliminary data.</text>
</comment>
<dbReference type="SUPFAM" id="SSF53474">
    <property type="entry name" value="alpha/beta-Hydrolases"/>
    <property type="match status" value="1"/>
</dbReference>
<dbReference type="PANTHER" id="PTHR43798">
    <property type="entry name" value="MONOACYLGLYCEROL LIPASE"/>
    <property type="match status" value="1"/>
</dbReference>
<reference evidence="4 5" key="1">
    <citation type="submission" date="2020-08" db="EMBL/GenBank/DDBJ databases">
        <title>A Genomic Blueprint of the Chicken Gut Microbiome.</title>
        <authorList>
            <person name="Gilroy R."/>
            <person name="Ravi A."/>
            <person name="Getino M."/>
            <person name="Pursley I."/>
            <person name="Horton D.L."/>
            <person name="Alikhan N.-F."/>
            <person name="Baker D."/>
            <person name="Gharbi K."/>
            <person name="Hall N."/>
            <person name="Watson M."/>
            <person name="Adriaenssens E.M."/>
            <person name="Foster-Nyarko E."/>
            <person name="Jarju S."/>
            <person name="Secka A."/>
            <person name="Antonio M."/>
            <person name="Oren A."/>
            <person name="Chaudhuri R."/>
            <person name="La Ragione R.M."/>
            <person name="Hildebrand F."/>
            <person name="Pallen M.J."/>
        </authorList>
    </citation>
    <scope>NUCLEOTIDE SEQUENCE [LARGE SCALE GENOMIC DNA]</scope>
    <source>
        <strain evidence="4 5">Sa3CVA3</strain>
    </source>
</reference>
<feature type="chain" id="PRO_5047013384" evidence="2">
    <location>
        <begin position="30"/>
        <end position="321"/>
    </location>
</feature>
<organism evidence="4 5">
    <name type="scientific">Brevundimonas guildfordensis</name>
    <dbReference type="NCBI Taxonomy" id="2762241"/>
    <lineage>
        <taxon>Bacteria</taxon>
        <taxon>Pseudomonadati</taxon>
        <taxon>Pseudomonadota</taxon>
        <taxon>Alphaproteobacteria</taxon>
        <taxon>Caulobacterales</taxon>
        <taxon>Caulobacteraceae</taxon>
        <taxon>Brevundimonas</taxon>
    </lineage>
</organism>
<evidence type="ECO:0000313" key="4">
    <source>
        <dbReference type="EMBL" id="MBD7942057.1"/>
    </source>
</evidence>
<keyword evidence="2" id="KW-0732">Signal</keyword>
<name>A0ABR8R304_9CAUL</name>
<dbReference type="InterPro" id="IPR029058">
    <property type="entry name" value="AB_hydrolase_fold"/>
</dbReference>
<dbReference type="Gene3D" id="3.40.50.1820">
    <property type="entry name" value="alpha/beta hydrolase"/>
    <property type="match status" value="1"/>
</dbReference>
<gene>
    <name evidence="4" type="ORF">H9656_11750</name>
</gene>
<protein>
    <submittedName>
        <fullName evidence="4">Alpha/beta hydrolase</fullName>
    </submittedName>
</protein>